<sequence>MEKLLSATAVTRLEDGKIILATTQNGLFMQEDNKWRPIFIGFQKRIRDLHSNGNMIYGVGDEGIFICSMDGGRDWEVKRFPTKASSWSVCSNEDGVVIAHGDKTLYISKNFGSTWETIYPFHMYGEKAPSIRSLFLHEHILFIGTKIHPIYGGIWAFNLVSGEIKRIRIEQNHMISSMIICHSYLVAASGSCRGNKGRIVFSEIDAILQNRMLHWQICHNDCNENSYLDLSVDHDVLYTTSTQNEVGRSTVCRIFLENSNVKVCGSIQGHGWRIVNQNEDYIVAGSGESKVMRFKQKIG</sequence>
<evidence type="ECO:0008006" key="3">
    <source>
        <dbReference type="Google" id="ProtNLM"/>
    </source>
</evidence>
<name>A0A073JUQ9_9BACI</name>
<comment type="caution">
    <text evidence="1">The sequence shown here is derived from an EMBL/GenBank/DDBJ whole genome shotgun (WGS) entry which is preliminary data.</text>
</comment>
<dbReference type="SUPFAM" id="SSF69304">
    <property type="entry name" value="Tricorn protease N-terminal domain"/>
    <property type="match status" value="1"/>
</dbReference>
<reference evidence="1 2" key="1">
    <citation type="submission" date="2014-06" db="EMBL/GenBank/DDBJ databases">
        <title>Draft genome sequence of Bacillus manliponensis JCM 15802 (MCCC 1A00708).</title>
        <authorList>
            <person name="Lai Q."/>
            <person name="Liu Y."/>
            <person name="Shao Z."/>
        </authorList>
    </citation>
    <scope>NUCLEOTIDE SEQUENCE [LARGE SCALE GENOMIC DNA]</scope>
    <source>
        <strain evidence="1 2">JCM 15802</strain>
    </source>
</reference>
<evidence type="ECO:0000313" key="1">
    <source>
        <dbReference type="EMBL" id="KEK18794.1"/>
    </source>
</evidence>
<accession>A0A073JUQ9</accession>
<dbReference type="OrthoDB" id="2917344at2"/>
<keyword evidence="2" id="KW-1185">Reference proteome</keyword>
<dbReference type="EMBL" id="JOTN01000011">
    <property type="protein sequence ID" value="KEK18794.1"/>
    <property type="molecule type" value="Genomic_DNA"/>
</dbReference>
<dbReference type="SUPFAM" id="SSF110296">
    <property type="entry name" value="Oligoxyloglucan reducing end-specific cellobiohydrolase"/>
    <property type="match status" value="1"/>
</dbReference>
<protein>
    <recommendedName>
        <fullName evidence="3">BNR repeat-containing protein</fullName>
    </recommendedName>
</protein>
<dbReference type="eggNOG" id="ENOG5031G1Q">
    <property type="taxonomic scope" value="Bacteria"/>
</dbReference>
<dbReference type="RefSeq" id="WP_034639954.1">
    <property type="nucleotide sequence ID" value="NZ_CBCSJC010000012.1"/>
</dbReference>
<evidence type="ECO:0000313" key="2">
    <source>
        <dbReference type="Proteomes" id="UP000027822"/>
    </source>
</evidence>
<gene>
    <name evidence="1" type="ORF">BAMA_03180</name>
</gene>
<dbReference type="Proteomes" id="UP000027822">
    <property type="component" value="Unassembled WGS sequence"/>
</dbReference>
<organism evidence="1 2">
    <name type="scientific">Bacillus manliponensis</name>
    <dbReference type="NCBI Taxonomy" id="574376"/>
    <lineage>
        <taxon>Bacteria</taxon>
        <taxon>Bacillati</taxon>
        <taxon>Bacillota</taxon>
        <taxon>Bacilli</taxon>
        <taxon>Bacillales</taxon>
        <taxon>Bacillaceae</taxon>
        <taxon>Bacillus</taxon>
        <taxon>Bacillus cereus group</taxon>
    </lineage>
</organism>
<proteinExistence type="predicted"/>
<dbReference type="STRING" id="574376.BAMA_03180"/>
<dbReference type="InterPro" id="IPR015943">
    <property type="entry name" value="WD40/YVTN_repeat-like_dom_sf"/>
</dbReference>
<dbReference type="AlphaFoldDB" id="A0A073JUQ9"/>
<dbReference type="Gene3D" id="2.130.10.10">
    <property type="entry name" value="YVTN repeat-like/Quinoprotein amine dehydrogenase"/>
    <property type="match status" value="1"/>
</dbReference>